<sequence>QENKEKGVKNVHVHKSVKRKGKPKVCTPPVEDEQANEDLNLFQPLPKCFKQVKSEQQDQMDKSSSEETGSEEINEESESAAEKHREESEEPVPEEGERFLVDPDVDENHGYLQGLKGHIVSHDLLQFDNKEKETYFKVVFLDLQKSFWMRYDVVRQYDPAGYRMYLRECILRDKEAKKAEDARRYREFHGI</sequence>
<protein>
    <recommendedName>
        <fullName evidence="4">Histone acetyltransferase</fullName>
    </recommendedName>
</protein>
<comment type="caution">
    <text evidence="2">The sequence shown here is derived from an EMBL/GenBank/DDBJ whole genome shotgun (WGS) entry which is preliminary data.</text>
</comment>
<dbReference type="Proteomes" id="UP001432027">
    <property type="component" value="Unassembled WGS sequence"/>
</dbReference>
<evidence type="ECO:0008006" key="4">
    <source>
        <dbReference type="Google" id="ProtNLM"/>
    </source>
</evidence>
<evidence type="ECO:0000313" key="2">
    <source>
        <dbReference type="EMBL" id="GMT07313.1"/>
    </source>
</evidence>
<gene>
    <name evidence="2" type="ORF">PENTCL1PPCAC_29487</name>
</gene>
<dbReference type="AlphaFoldDB" id="A0AAV5UMA5"/>
<accession>A0AAV5UMA5</accession>
<feature type="region of interest" description="Disordered" evidence="1">
    <location>
        <begin position="1"/>
        <end position="96"/>
    </location>
</feature>
<reference evidence="2" key="1">
    <citation type="submission" date="2023-10" db="EMBL/GenBank/DDBJ databases">
        <title>Genome assembly of Pristionchus species.</title>
        <authorList>
            <person name="Yoshida K."/>
            <person name="Sommer R.J."/>
        </authorList>
    </citation>
    <scope>NUCLEOTIDE SEQUENCE</scope>
    <source>
        <strain evidence="2">RS0144</strain>
    </source>
</reference>
<organism evidence="2 3">
    <name type="scientific">Pristionchus entomophagus</name>
    <dbReference type="NCBI Taxonomy" id="358040"/>
    <lineage>
        <taxon>Eukaryota</taxon>
        <taxon>Metazoa</taxon>
        <taxon>Ecdysozoa</taxon>
        <taxon>Nematoda</taxon>
        <taxon>Chromadorea</taxon>
        <taxon>Rhabditida</taxon>
        <taxon>Rhabditina</taxon>
        <taxon>Diplogasteromorpha</taxon>
        <taxon>Diplogasteroidea</taxon>
        <taxon>Neodiplogasteridae</taxon>
        <taxon>Pristionchus</taxon>
    </lineage>
</organism>
<evidence type="ECO:0000256" key="1">
    <source>
        <dbReference type="SAM" id="MobiDB-lite"/>
    </source>
</evidence>
<feature type="compositionally biased region" description="Basic residues" evidence="1">
    <location>
        <begin position="9"/>
        <end position="23"/>
    </location>
</feature>
<feature type="compositionally biased region" description="Acidic residues" evidence="1">
    <location>
        <begin position="68"/>
        <end position="79"/>
    </location>
</feature>
<feature type="non-terminal residue" evidence="2">
    <location>
        <position position="1"/>
    </location>
</feature>
<keyword evidence="3" id="KW-1185">Reference proteome</keyword>
<dbReference type="EMBL" id="BTSX01000006">
    <property type="protein sequence ID" value="GMT07313.1"/>
    <property type="molecule type" value="Genomic_DNA"/>
</dbReference>
<name>A0AAV5UMA5_9BILA</name>
<feature type="compositionally biased region" description="Basic and acidic residues" evidence="1">
    <location>
        <begin position="52"/>
        <end position="65"/>
    </location>
</feature>
<proteinExistence type="predicted"/>
<evidence type="ECO:0000313" key="3">
    <source>
        <dbReference type="Proteomes" id="UP001432027"/>
    </source>
</evidence>